<evidence type="ECO:0000313" key="4">
    <source>
        <dbReference type="Proteomes" id="UP001457282"/>
    </source>
</evidence>
<dbReference type="AlphaFoldDB" id="A0AAW1WXB4"/>
<feature type="chain" id="PRO_5043565014" description="Leucine-rich repeat-containing N-terminal plant-type domain-containing protein" evidence="2">
    <location>
        <begin position="21"/>
        <end position="221"/>
    </location>
</feature>
<accession>A0AAW1WXB4</accession>
<proteinExistence type="predicted"/>
<feature type="signal peptide" evidence="2">
    <location>
        <begin position="1"/>
        <end position="20"/>
    </location>
</feature>
<comment type="subcellular location">
    <subcellularLocation>
        <location evidence="1">Cell envelope</location>
    </subcellularLocation>
</comment>
<gene>
    <name evidence="3" type="ORF">M0R45_025750</name>
</gene>
<keyword evidence="2" id="KW-0732">Signal</keyword>
<evidence type="ECO:0000256" key="1">
    <source>
        <dbReference type="ARBA" id="ARBA00004196"/>
    </source>
</evidence>
<dbReference type="FunFam" id="3.80.10.10:FF:000363">
    <property type="entry name" value="Leucine-rich repeat family protein"/>
    <property type="match status" value="1"/>
</dbReference>
<dbReference type="Gene3D" id="3.80.10.10">
    <property type="entry name" value="Ribonuclease Inhibitor"/>
    <property type="match status" value="2"/>
</dbReference>
<evidence type="ECO:0000256" key="2">
    <source>
        <dbReference type="SAM" id="SignalP"/>
    </source>
</evidence>
<dbReference type="Proteomes" id="UP001457282">
    <property type="component" value="Unassembled WGS sequence"/>
</dbReference>
<protein>
    <recommendedName>
        <fullName evidence="5">Leucine-rich repeat-containing N-terminal plant-type domain-containing protein</fullName>
    </recommendedName>
</protein>
<evidence type="ECO:0008006" key="5">
    <source>
        <dbReference type="Google" id="ProtNLM"/>
    </source>
</evidence>
<dbReference type="SUPFAM" id="SSF52058">
    <property type="entry name" value="L domain-like"/>
    <property type="match status" value="1"/>
</dbReference>
<dbReference type="PANTHER" id="PTHR48059">
    <property type="entry name" value="POLYGALACTURONASE INHIBITOR 1"/>
    <property type="match status" value="1"/>
</dbReference>
<dbReference type="EMBL" id="JBEDUW010000005">
    <property type="protein sequence ID" value="KAK9928626.1"/>
    <property type="molecule type" value="Genomic_DNA"/>
</dbReference>
<dbReference type="InterPro" id="IPR001611">
    <property type="entry name" value="Leu-rich_rpt"/>
</dbReference>
<dbReference type="Pfam" id="PF00560">
    <property type="entry name" value="LRR_1"/>
    <property type="match status" value="3"/>
</dbReference>
<reference evidence="3 4" key="1">
    <citation type="journal article" date="2023" name="G3 (Bethesda)">
        <title>A chromosome-length genome assembly and annotation of blackberry (Rubus argutus, cv. 'Hillquist').</title>
        <authorList>
            <person name="Bruna T."/>
            <person name="Aryal R."/>
            <person name="Dudchenko O."/>
            <person name="Sargent D.J."/>
            <person name="Mead D."/>
            <person name="Buti M."/>
            <person name="Cavallini A."/>
            <person name="Hytonen T."/>
            <person name="Andres J."/>
            <person name="Pham M."/>
            <person name="Weisz D."/>
            <person name="Mascagni F."/>
            <person name="Usai G."/>
            <person name="Natali L."/>
            <person name="Bassil N."/>
            <person name="Fernandez G.E."/>
            <person name="Lomsadze A."/>
            <person name="Armour M."/>
            <person name="Olukolu B."/>
            <person name="Poorten T."/>
            <person name="Britton C."/>
            <person name="Davik J."/>
            <person name="Ashrafi H."/>
            <person name="Aiden E.L."/>
            <person name="Borodovsky M."/>
            <person name="Worthington M."/>
        </authorList>
    </citation>
    <scope>NUCLEOTIDE SEQUENCE [LARGE SCALE GENOMIC DNA]</scope>
    <source>
        <strain evidence="3">PI 553951</strain>
    </source>
</reference>
<dbReference type="InterPro" id="IPR032675">
    <property type="entry name" value="LRR_dom_sf"/>
</dbReference>
<evidence type="ECO:0000313" key="3">
    <source>
        <dbReference type="EMBL" id="KAK9928626.1"/>
    </source>
</evidence>
<dbReference type="PANTHER" id="PTHR48059:SF38">
    <property type="entry name" value="OS04G0534166 PROTEIN"/>
    <property type="match status" value="1"/>
</dbReference>
<organism evidence="3 4">
    <name type="scientific">Rubus argutus</name>
    <name type="common">Southern blackberry</name>
    <dbReference type="NCBI Taxonomy" id="59490"/>
    <lineage>
        <taxon>Eukaryota</taxon>
        <taxon>Viridiplantae</taxon>
        <taxon>Streptophyta</taxon>
        <taxon>Embryophyta</taxon>
        <taxon>Tracheophyta</taxon>
        <taxon>Spermatophyta</taxon>
        <taxon>Magnoliopsida</taxon>
        <taxon>eudicotyledons</taxon>
        <taxon>Gunneridae</taxon>
        <taxon>Pentapetalae</taxon>
        <taxon>rosids</taxon>
        <taxon>fabids</taxon>
        <taxon>Rosales</taxon>
        <taxon>Rosaceae</taxon>
        <taxon>Rosoideae</taxon>
        <taxon>Rosoideae incertae sedis</taxon>
        <taxon>Rubus</taxon>
    </lineage>
</organism>
<sequence>MDQRTQVFLLLMFAPFLVLANYQTGGQDVTGLNSLKALWTNTPPSWGTLDPCENGWDGIWCNNTRVTTLTLPNMNLTGTLSGDIQQLAELQILDLSYNKGLTGPLPEEIGSLKKLSSIILVGCSFSGLIPPTIGSLQELVFLSLNSNRFIGKIPTSIGNLSKLYWLDLADNDLDGLIPVSDGGEPGLDMLSHCKHFHLGMNKLSGPIPSKLFSSNMSLIHV</sequence>
<dbReference type="InterPro" id="IPR051848">
    <property type="entry name" value="PGIP"/>
</dbReference>
<comment type="caution">
    <text evidence="3">The sequence shown here is derived from an EMBL/GenBank/DDBJ whole genome shotgun (WGS) entry which is preliminary data.</text>
</comment>
<keyword evidence="4" id="KW-1185">Reference proteome</keyword>
<name>A0AAW1WXB4_RUBAR</name>